<keyword evidence="2" id="KW-1133">Transmembrane helix</keyword>
<organism evidence="3 4">
    <name type="scientific">Volvox reticuliferus</name>
    <dbReference type="NCBI Taxonomy" id="1737510"/>
    <lineage>
        <taxon>Eukaryota</taxon>
        <taxon>Viridiplantae</taxon>
        <taxon>Chlorophyta</taxon>
        <taxon>core chlorophytes</taxon>
        <taxon>Chlorophyceae</taxon>
        <taxon>CS clade</taxon>
        <taxon>Chlamydomonadales</taxon>
        <taxon>Volvocaceae</taxon>
        <taxon>Volvox</taxon>
    </lineage>
</organism>
<dbReference type="AlphaFoldDB" id="A0A8J4FVA8"/>
<keyword evidence="4" id="KW-1185">Reference proteome</keyword>
<keyword evidence="2" id="KW-0812">Transmembrane</keyword>
<dbReference type="OrthoDB" id="551458at2759"/>
<feature type="transmembrane region" description="Helical" evidence="2">
    <location>
        <begin position="139"/>
        <end position="161"/>
    </location>
</feature>
<feature type="region of interest" description="Disordered" evidence="1">
    <location>
        <begin position="1"/>
        <end position="22"/>
    </location>
</feature>
<gene>
    <name evidence="3" type="ORF">Vretifemale_15445</name>
</gene>
<dbReference type="EMBL" id="BNCP01000039">
    <property type="protein sequence ID" value="GIL87464.1"/>
    <property type="molecule type" value="Genomic_DNA"/>
</dbReference>
<evidence type="ECO:0000256" key="1">
    <source>
        <dbReference type="SAM" id="MobiDB-lite"/>
    </source>
</evidence>
<reference evidence="3" key="1">
    <citation type="journal article" date="2021" name="Proc. Natl. Acad. Sci. U.S.A.">
        <title>Three genomes in the algal genus Volvox reveal the fate of a haploid sex-determining region after a transition to homothallism.</title>
        <authorList>
            <person name="Yamamoto K."/>
            <person name="Hamaji T."/>
            <person name="Kawai-Toyooka H."/>
            <person name="Matsuzaki R."/>
            <person name="Takahashi F."/>
            <person name="Nishimura Y."/>
            <person name="Kawachi M."/>
            <person name="Noguchi H."/>
            <person name="Minakuchi Y."/>
            <person name="Umen J.G."/>
            <person name="Toyoda A."/>
            <person name="Nozaki H."/>
        </authorList>
    </citation>
    <scope>NUCLEOTIDE SEQUENCE</scope>
    <source>
        <strain evidence="3">NIES-3786</strain>
    </source>
</reference>
<accession>A0A8J4FVA8</accession>
<protein>
    <submittedName>
        <fullName evidence="3">Uncharacterized protein</fullName>
    </submittedName>
</protein>
<sequence>MATGIPSSNAFDVNGTNDRPHTDLHINIRTAAPVAPLQASSTPSDGVVGEGAVPWPAIEVNPDVPDVPDVPEDAVIIVEHPDGSADVGIDPSKLPKIPEARHARRQAQLALDAESAASEALRQEQARIFRTTVLRKRRVVFMVILAADWLFFGASLLYQLLTGGLKGMRRKGLTLKSEWGWRWWLDPKSLTLEEMALSLIVDLIGLAEPVRNRWELAGSCQSPTDAIPDRSWT</sequence>
<evidence type="ECO:0000313" key="3">
    <source>
        <dbReference type="EMBL" id="GIL87464.1"/>
    </source>
</evidence>
<keyword evidence="2" id="KW-0472">Membrane</keyword>
<dbReference type="Proteomes" id="UP000747110">
    <property type="component" value="Unassembled WGS sequence"/>
</dbReference>
<feature type="compositionally biased region" description="Polar residues" evidence="1">
    <location>
        <begin position="1"/>
        <end position="17"/>
    </location>
</feature>
<evidence type="ECO:0000256" key="2">
    <source>
        <dbReference type="SAM" id="Phobius"/>
    </source>
</evidence>
<comment type="caution">
    <text evidence="3">The sequence shown here is derived from an EMBL/GenBank/DDBJ whole genome shotgun (WGS) entry which is preliminary data.</text>
</comment>
<proteinExistence type="predicted"/>
<name>A0A8J4FVA8_9CHLO</name>
<evidence type="ECO:0000313" key="4">
    <source>
        <dbReference type="Proteomes" id="UP000747110"/>
    </source>
</evidence>